<dbReference type="SUPFAM" id="SSF50993">
    <property type="entry name" value="Peptidase/esterase 'gauge' domain"/>
    <property type="match status" value="1"/>
</dbReference>
<sequence>MSTLSKDNPERTWKSWLRSPSTITPPTKRSVLGNKAAPFLVGYQDTRQLTGGGSDRPYLSSATGNMADVGRWHALPIRAEGVRNSRTARQTELLSSGHQQPEILLSLSAVESKASLQRIRLSPGEKFLAATVKSDHSEEASCVILKLGDNPAVAHIQRNVFSFVGQEGQIHYSTYLGPITESMPENEYSESREWARDEVLFYTSQANLRSLHVYCLTFDKGYPEASLVYEEQDSRFFVELWCSKDKKFITINCNSKRNSEVHLINCFFPSRTPVLVQPRTADLIYHVDHRNEELYILANLGPNSEYQGAVSSPSIENWRLIYSPGQSVKLVDMELFDQHCVILARTPQCLYLDCFPLGNVSHSSCIMLPPWACAVEAVSELHLKGDIFRFKLSSPVEPPVDFLYSPVKRQLFSEEGFTKKVHTDCTIMRTDARSQDGTLVPMTVFHMGSDRQPTNRPLLVHVYGAYGMDLDMAFKPESRLLLDAGWILAYCHVRGGGELGLAWHTAGCLTKKKNGLDDLKACIVQLFKLGLSQPSLTALTASSAGGVLAGAFCNENPELIRAVVLRAPFLDVLQTMQDPSLALTIEEQEEWGDPAMNSSHRDYIASYCPFKNLRPQKYPSIFITAYEEDQRVSLQSLWRYINRLKDVVATYEEVNGKADSWNCKKKRKKGQGDGGKVANTALQAAFELSQFIKIFL</sequence>
<evidence type="ECO:0000256" key="4">
    <source>
        <dbReference type="ARBA" id="ARBA00022825"/>
    </source>
</evidence>
<dbReference type="Pfam" id="PF00326">
    <property type="entry name" value="Peptidase_S9"/>
    <property type="match status" value="1"/>
</dbReference>
<protein>
    <recommendedName>
        <fullName evidence="6">Prolyl endopeptidase</fullName>
        <ecNumber evidence="6">3.4.21.-</ecNumber>
    </recommendedName>
</protein>
<comment type="caution">
    <text evidence="10">The sequence shown here is derived from an EMBL/GenBank/DDBJ whole genome shotgun (WGS) entry which is preliminary data.</text>
</comment>
<feature type="domain" description="Peptidase S9 prolyl oligopeptidase catalytic" evidence="8">
    <location>
        <begin position="474"/>
        <end position="647"/>
    </location>
</feature>
<dbReference type="EC" id="3.4.21.-" evidence="6"/>
<evidence type="ECO:0000259" key="9">
    <source>
        <dbReference type="Pfam" id="PF02897"/>
    </source>
</evidence>
<comment type="function">
    <text evidence="5">Serine peptidase whose precise substrate specificity remains unclear. Does not cleave peptides after a arginine or lysine residue. Regulates trans-Golgi network morphology and sorting by regulating the membrane binding of the AP-1 complex. May play a role in the regulation of synaptic vesicle exocytosis.</text>
</comment>
<organism evidence="10 11">
    <name type="scientific">Polypterus senegalus</name>
    <name type="common">Senegal bichir</name>
    <dbReference type="NCBI Taxonomy" id="55291"/>
    <lineage>
        <taxon>Eukaryota</taxon>
        <taxon>Metazoa</taxon>
        <taxon>Chordata</taxon>
        <taxon>Craniata</taxon>
        <taxon>Vertebrata</taxon>
        <taxon>Euteleostomi</taxon>
        <taxon>Actinopterygii</taxon>
        <taxon>Polypteriformes</taxon>
        <taxon>Polypteridae</taxon>
        <taxon>Polypterus</taxon>
    </lineage>
</organism>
<dbReference type="InterPro" id="IPR002470">
    <property type="entry name" value="Peptidase_S9A"/>
</dbReference>
<gene>
    <name evidence="10" type="primary">Prepl</name>
    <name evidence="10" type="ORF">GTO92_0006981</name>
</gene>
<feature type="non-terminal residue" evidence="10">
    <location>
        <position position="1"/>
    </location>
</feature>
<keyword evidence="4 6" id="KW-0720">Serine protease</keyword>
<dbReference type="PRINTS" id="PR00862">
    <property type="entry name" value="PROLIGOPTASE"/>
</dbReference>
<accession>A0ABS2YU97</accession>
<reference evidence="10" key="1">
    <citation type="journal article" date="2021" name="Cell">
        <title>Tracing the genetic footprints of vertebrate landing in non-teleost ray-finned fishes.</title>
        <authorList>
            <person name="Bi X."/>
            <person name="Wang K."/>
            <person name="Yang L."/>
            <person name="Pan H."/>
            <person name="Jiang H."/>
            <person name="Wei Q."/>
            <person name="Fang M."/>
            <person name="Yu H."/>
            <person name="Zhu C."/>
            <person name="Cai Y."/>
            <person name="He Y."/>
            <person name="Gan X."/>
            <person name="Zeng H."/>
            <person name="Yu D."/>
            <person name="Zhu Y."/>
            <person name="Jiang H."/>
            <person name="Qiu Q."/>
            <person name="Yang H."/>
            <person name="Zhang Y.E."/>
            <person name="Wang W."/>
            <person name="Zhu M."/>
            <person name="He S."/>
            <person name="Zhang G."/>
        </authorList>
    </citation>
    <scope>NUCLEOTIDE SEQUENCE</scope>
    <source>
        <strain evidence="10">Bchr_001</strain>
    </source>
</reference>
<dbReference type="InterPro" id="IPR029058">
    <property type="entry name" value="AB_hydrolase_fold"/>
</dbReference>
<evidence type="ECO:0000256" key="7">
    <source>
        <dbReference type="SAM" id="MobiDB-lite"/>
    </source>
</evidence>
<dbReference type="Proteomes" id="UP001166052">
    <property type="component" value="Unassembled WGS sequence"/>
</dbReference>
<dbReference type="Gene3D" id="3.40.50.1820">
    <property type="entry name" value="alpha/beta hydrolase"/>
    <property type="match status" value="1"/>
</dbReference>
<dbReference type="PANTHER" id="PTHR11757:SF19">
    <property type="entry name" value="PROLYL ENDOPEPTIDASE-LIKE"/>
    <property type="match status" value="1"/>
</dbReference>
<keyword evidence="2 6" id="KW-0645">Protease</keyword>
<keyword evidence="11" id="KW-1185">Reference proteome</keyword>
<dbReference type="Pfam" id="PF02897">
    <property type="entry name" value="Peptidase_S9_N"/>
    <property type="match status" value="1"/>
</dbReference>
<evidence type="ECO:0000256" key="5">
    <source>
        <dbReference type="ARBA" id="ARBA00045448"/>
    </source>
</evidence>
<evidence type="ECO:0000256" key="2">
    <source>
        <dbReference type="ARBA" id="ARBA00022670"/>
    </source>
</evidence>
<dbReference type="InterPro" id="IPR001375">
    <property type="entry name" value="Peptidase_S9_cat"/>
</dbReference>
<feature type="domain" description="Peptidase S9A N-terminal" evidence="9">
    <location>
        <begin position="101"/>
        <end position="406"/>
    </location>
</feature>
<evidence type="ECO:0000313" key="11">
    <source>
        <dbReference type="Proteomes" id="UP001166052"/>
    </source>
</evidence>
<evidence type="ECO:0000313" key="10">
    <source>
        <dbReference type="EMBL" id="MBN3290102.1"/>
    </source>
</evidence>
<feature type="non-terminal residue" evidence="10">
    <location>
        <position position="696"/>
    </location>
</feature>
<dbReference type="SUPFAM" id="SSF53474">
    <property type="entry name" value="alpha/beta-Hydrolases"/>
    <property type="match status" value="1"/>
</dbReference>
<dbReference type="InterPro" id="IPR051543">
    <property type="entry name" value="Serine_Peptidase_S9A"/>
</dbReference>
<proteinExistence type="inferred from homology"/>
<comment type="similarity">
    <text evidence="1 6">Belongs to the peptidase S9A family.</text>
</comment>
<evidence type="ECO:0000259" key="8">
    <source>
        <dbReference type="Pfam" id="PF00326"/>
    </source>
</evidence>
<keyword evidence="3 6" id="KW-0378">Hydrolase</keyword>
<dbReference type="PANTHER" id="PTHR11757">
    <property type="entry name" value="PROTEASE FAMILY S9A OLIGOPEPTIDASE"/>
    <property type="match status" value="1"/>
</dbReference>
<evidence type="ECO:0000256" key="1">
    <source>
        <dbReference type="ARBA" id="ARBA00005228"/>
    </source>
</evidence>
<dbReference type="EMBL" id="JAAWVN010006449">
    <property type="protein sequence ID" value="MBN3290102.1"/>
    <property type="molecule type" value="Genomic_DNA"/>
</dbReference>
<evidence type="ECO:0000256" key="3">
    <source>
        <dbReference type="ARBA" id="ARBA00022801"/>
    </source>
</evidence>
<evidence type="ECO:0000256" key="6">
    <source>
        <dbReference type="RuleBase" id="RU368024"/>
    </source>
</evidence>
<name>A0ABS2YU97_POLSE</name>
<dbReference type="Gene3D" id="2.130.10.120">
    <property type="entry name" value="Prolyl oligopeptidase, N-terminal domain"/>
    <property type="match status" value="1"/>
</dbReference>
<dbReference type="InterPro" id="IPR023302">
    <property type="entry name" value="Pept_S9A_N"/>
</dbReference>
<feature type="region of interest" description="Disordered" evidence="7">
    <location>
        <begin position="1"/>
        <end position="26"/>
    </location>
</feature>